<dbReference type="SUPFAM" id="SSF56436">
    <property type="entry name" value="C-type lectin-like"/>
    <property type="match status" value="1"/>
</dbReference>
<dbReference type="Gene3D" id="3.10.100.10">
    <property type="entry name" value="Mannose-Binding Protein A, subunit A"/>
    <property type="match status" value="1"/>
</dbReference>
<feature type="chain" id="PRO_5003406875" description="C-type lectin domain-containing protein" evidence="2">
    <location>
        <begin position="20"/>
        <end position="259"/>
    </location>
</feature>
<dbReference type="OrthoDB" id="5834815at2759"/>
<dbReference type="PROSITE" id="PS50041">
    <property type="entry name" value="C_TYPE_LECTIN_2"/>
    <property type="match status" value="1"/>
</dbReference>
<dbReference type="PANTHER" id="PTHR47517">
    <property type="entry name" value="C-TYPE LECTIN-RELATED"/>
    <property type="match status" value="1"/>
</dbReference>
<dbReference type="InterPro" id="IPR016186">
    <property type="entry name" value="C-type_lectin-like/link_sf"/>
</dbReference>
<evidence type="ECO:0000256" key="2">
    <source>
        <dbReference type="SAM" id="SignalP"/>
    </source>
</evidence>
<keyword evidence="2" id="KW-0732">Signal</keyword>
<dbReference type="eggNOG" id="KOG4297">
    <property type="taxonomic scope" value="Eukaryota"/>
</dbReference>
<dbReference type="InParanoid" id="G0P6I1"/>
<dbReference type="HOGENOM" id="CLU_058687_0_0_1"/>
<feature type="compositionally biased region" description="Basic residues" evidence="1">
    <location>
        <begin position="38"/>
        <end position="55"/>
    </location>
</feature>
<name>G0P6I1_CAEBE</name>
<evidence type="ECO:0000313" key="4">
    <source>
        <dbReference type="EMBL" id="EGT46449.1"/>
    </source>
</evidence>
<dbReference type="PANTHER" id="PTHR47517:SF2">
    <property type="entry name" value="C-TYPE LECTIN DOMAIN-CONTAINING PROTEIN"/>
    <property type="match status" value="1"/>
</dbReference>
<sequence length="259" mass="28870">MPSFQLYLLFFLGITVVSGIFLEKSVSYSSSSSSEEHHHHRKPHRHHHHRPHRPKSSSSSEEYRPRPHKPRPPRPPTPKPTPKPTPTCPSDWMTFNRPQGTWCVKVFYTAPVLQVTAQQLCQGQGANLTGVQDANENAQIAAAARVVINQNGGGQAEVWLGASRKSTCPLRTSCAPLYTFDWTDGHTTGVAGFQWAPSEPNGLIFPTPYNPHNWGQQMCLDQLISGNSDKTLFGYPHGSMDDTHCQKSYRLYACGKRPS</sequence>
<feature type="domain" description="C-type lectin" evidence="3">
    <location>
        <begin position="99"/>
        <end position="219"/>
    </location>
</feature>
<protein>
    <recommendedName>
        <fullName evidence="3">C-type lectin domain-containing protein</fullName>
    </recommendedName>
</protein>
<reference evidence="5" key="1">
    <citation type="submission" date="2011-07" db="EMBL/GenBank/DDBJ databases">
        <authorList>
            <consortium name="Caenorhabditis brenneri Sequencing and Analysis Consortium"/>
            <person name="Wilson R.K."/>
        </authorList>
    </citation>
    <scope>NUCLEOTIDE SEQUENCE [LARGE SCALE GENOMIC DNA]</scope>
    <source>
        <strain evidence="5">PB2801</strain>
    </source>
</reference>
<dbReference type="OMA" id="ANWGTET"/>
<feature type="signal peptide" evidence="2">
    <location>
        <begin position="1"/>
        <end position="19"/>
    </location>
</feature>
<dbReference type="Proteomes" id="UP000008068">
    <property type="component" value="Unassembled WGS sequence"/>
</dbReference>
<keyword evidence="5" id="KW-1185">Reference proteome</keyword>
<dbReference type="STRING" id="135651.G0P6I1"/>
<organism evidence="5">
    <name type="scientific">Caenorhabditis brenneri</name>
    <name type="common">Nematode worm</name>
    <dbReference type="NCBI Taxonomy" id="135651"/>
    <lineage>
        <taxon>Eukaryota</taxon>
        <taxon>Metazoa</taxon>
        <taxon>Ecdysozoa</taxon>
        <taxon>Nematoda</taxon>
        <taxon>Chromadorea</taxon>
        <taxon>Rhabditida</taxon>
        <taxon>Rhabditina</taxon>
        <taxon>Rhabditomorpha</taxon>
        <taxon>Rhabditoidea</taxon>
        <taxon>Rhabditidae</taxon>
        <taxon>Peloderinae</taxon>
        <taxon>Caenorhabditis</taxon>
    </lineage>
</organism>
<dbReference type="SMART" id="SM00034">
    <property type="entry name" value="CLECT"/>
    <property type="match status" value="1"/>
</dbReference>
<proteinExistence type="predicted"/>
<feature type="compositionally biased region" description="Pro residues" evidence="1">
    <location>
        <begin position="73"/>
        <end position="87"/>
    </location>
</feature>
<dbReference type="EMBL" id="GL380098">
    <property type="protein sequence ID" value="EGT46449.1"/>
    <property type="molecule type" value="Genomic_DNA"/>
</dbReference>
<evidence type="ECO:0000313" key="5">
    <source>
        <dbReference type="Proteomes" id="UP000008068"/>
    </source>
</evidence>
<evidence type="ECO:0000256" key="1">
    <source>
        <dbReference type="SAM" id="MobiDB-lite"/>
    </source>
</evidence>
<feature type="region of interest" description="Disordered" evidence="1">
    <location>
        <begin position="31"/>
        <end position="91"/>
    </location>
</feature>
<dbReference type="InterPro" id="IPR001304">
    <property type="entry name" value="C-type_lectin-like"/>
</dbReference>
<dbReference type="AlphaFoldDB" id="G0P6I1"/>
<evidence type="ECO:0000259" key="3">
    <source>
        <dbReference type="PROSITE" id="PS50041"/>
    </source>
</evidence>
<gene>
    <name evidence="4" type="ORF">CAEBREN_21667</name>
</gene>
<dbReference type="InterPro" id="IPR016187">
    <property type="entry name" value="CTDL_fold"/>
</dbReference>
<dbReference type="CDD" id="cd00037">
    <property type="entry name" value="CLECT"/>
    <property type="match status" value="1"/>
</dbReference>
<accession>G0P6I1</accession>